<comment type="caution">
    <text evidence="1">The sequence shown here is derived from an EMBL/GenBank/DDBJ whole genome shotgun (WGS) entry which is preliminary data.</text>
</comment>
<proteinExistence type="predicted"/>
<dbReference type="EMBL" id="JASZYV010000001">
    <property type="protein sequence ID" value="MDM0043089.1"/>
    <property type="molecule type" value="Genomic_DNA"/>
</dbReference>
<protein>
    <submittedName>
        <fullName evidence="1">Uncharacterized protein</fullName>
    </submittedName>
</protein>
<name>A0ABT7N569_9BURK</name>
<dbReference type="Proteomes" id="UP001174908">
    <property type="component" value="Unassembled WGS sequence"/>
</dbReference>
<organism evidence="1 2">
    <name type="scientific">Variovorax dokdonensis</name>
    <dbReference type="NCBI Taxonomy" id="344883"/>
    <lineage>
        <taxon>Bacteria</taxon>
        <taxon>Pseudomonadati</taxon>
        <taxon>Pseudomonadota</taxon>
        <taxon>Betaproteobacteria</taxon>
        <taxon>Burkholderiales</taxon>
        <taxon>Comamonadaceae</taxon>
        <taxon>Variovorax</taxon>
    </lineage>
</organism>
<accession>A0ABT7N569</accession>
<evidence type="ECO:0000313" key="1">
    <source>
        <dbReference type="EMBL" id="MDM0043089.1"/>
    </source>
</evidence>
<reference evidence="1" key="1">
    <citation type="submission" date="2023-06" db="EMBL/GenBank/DDBJ databases">
        <authorList>
            <person name="Jiang Y."/>
            <person name="Liu Q."/>
        </authorList>
    </citation>
    <scope>NUCLEOTIDE SEQUENCE</scope>
    <source>
        <strain evidence="1">CGMCC 1.12089</strain>
    </source>
</reference>
<evidence type="ECO:0000313" key="2">
    <source>
        <dbReference type="Proteomes" id="UP001174908"/>
    </source>
</evidence>
<gene>
    <name evidence="1" type="ORF">QTH91_01210</name>
</gene>
<sequence length="61" mass="6454">MSQEKNVAIEHISAALRAKGMADVNSGHPNFRVLVDKGVPLDTFEGAADTCMKAAPPKGFN</sequence>
<dbReference type="RefSeq" id="WP_286658213.1">
    <property type="nucleotide sequence ID" value="NZ_JASZYV010000001.1"/>
</dbReference>
<keyword evidence="2" id="KW-1185">Reference proteome</keyword>